<accession>A0A380RVI5</accession>
<keyword evidence="2" id="KW-0535">Nitrogen fixation</keyword>
<feature type="compositionally biased region" description="Low complexity" evidence="3">
    <location>
        <begin position="253"/>
        <end position="273"/>
    </location>
</feature>
<dbReference type="Pfam" id="PF01592">
    <property type="entry name" value="NifU_N"/>
    <property type="match status" value="1"/>
</dbReference>
<dbReference type="InterPro" id="IPR034904">
    <property type="entry name" value="FSCA_dom_sf"/>
</dbReference>
<dbReference type="Pfam" id="PF01106">
    <property type="entry name" value="NifU"/>
    <property type="match status" value="1"/>
</dbReference>
<dbReference type="SUPFAM" id="SSF117916">
    <property type="entry name" value="Fe-S cluster assembly (FSCA) domain-like"/>
    <property type="match status" value="1"/>
</dbReference>
<dbReference type="SUPFAM" id="SSF82649">
    <property type="entry name" value="SufE/NifU"/>
    <property type="match status" value="1"/>
</dbReference>
<dbReference type="AlphaFoldDB" id="A0A380RVI5"/>
<feature type="domain" description="NIF system FeS cluster assembly NifU C-terminal" evidence="4">
    <location>
        <begin position="179"/>
        <end position="242"/>
    </location>
</feature>
<evidence type="ECO:0000313" key="6">
    <source>
        <dbReference type="EMBL" id="SUQ19305.1"/>
    </source>
</evidence>
<evidence type="ECO:0000256" key="1">
    <source>
        <dbReference type="ARBA" id="ARBA00015278"/>
    </source>
</evidence>
<dbReference type="GO" id="GO:0005506">
    <property type="term" value="F:iron ion binding"/>
    <property type="evidence" value="ECO:0007669"/>
    <property type="project" value="InterPro"/>
</dbReference>
<gene>
    <name evidence="6" type="ORF">SAMN05661053_0535</name>
</gene>
<dbReference type="Gene3D" id="3.30.300.130">
    <property type="entry name" value="Fe-S cluster assembly (FSCA)"/>
    <property type="match status" value="1"/>
</dbReference>
<dbReference type="GO" id="GO:0016226">
    <property type="term" value="P:iron-sulfur cluster assembly"/>
    <property type="evidence" value="ECO:0007669"/>
    <property type="project" value="InterPro"/>
</dbReference>
<proteinExistence type="predicted"/>
<evidence type="ECO:0000256" key="3">
    <source>
        <dbReference type="SAM" id="MobiDB-lite"/>
    </source>
</evidence>
<dbReference type="Proteomes" id="UP000255423">
    <property type="component" value="Unassembled WGS sequence"/>
</dbReference>
<evidence type="ECO:0000259" key="4">
    <source>
        <dbReference type="Pfam" id="PF01106"/>
    </source>
</evidence>
<organism evidence="6 7">
    <name type="scientific">Fibrobacter succinogenes</name>
    <name type="common">Bacteroides succinogenes</name>
    <dbReference type="NCBI Taxonomy" id="833"/>
    <lineage>
        <taxon>Bacteria</taxon>
        <taxon>Pseudomonadati</taxon>
        <taxon>Fibrobacterota</taxon>
        <taxon>Fibrobacteria</taxon>
        <taxon>Fibrobacterales</taxon>
        <taxon>Fibrobacteraceae</taxon>
        <taxon>Fibrobacter</taxon>
    </lineage>
</organism>
<dbReference type="Gene3D" id="3.90.1010.10">
    <property type="match status" value="1"/>
</dbReference>
<dbReference type="RefSeq" id="WP_085490322.1">
    <property type="nucleotide sequence ID" value="NZ_UHJL01000001.1"/>
</dbReference>
<dbReference type="InterPro" id="IPR002871">
    <property type="entry name" value="NIF_FeS_clus_asmbl_NifU_N"/>
</dbReference>
<feature type="domain" description="NIF system FeS cluster assembly NifU N-terminal" evidence="5">
    <location>
        <begin position="10"/>
        <end position="111"/>
    </location>
</feature>
<feature type="region of interest" description="Disordered" evidence="3">
    <location>
        <begin position="252"/>
        <end position="273"/>
    </location>
</feature>
<protein>
    <recommendedName>
        <fullName evidence="1">Nitrogen fixation protein NifU</fullName>
    </recommendedName>
</protein>
<evidence type="ECO:0000313" key="7">
    <source>
        <dbReference type="Proteomes" id="UP000255423"/>
    </source>
</evidence>
<reference evidence="6 7" key="1">
    <citation type="submission" date="2017-08" db="EMBL/GenBank/DDBJ databases">
        <authorList>
            <person name="de Groot N.N."/>
        </authorList>
    </citation>
    <scope>NUCLEOTIDE SEQUENCE [LARGE SCALE GENOMIC DNA]</scope>
    <source>
        <strain evidence="6 7">HM2</strain>
    </source>
</reference>
<dbReference type="GO" id="GO:0051536">
    <property type="term" value="F:iron-sulfur cluster binding"/>
    <property type="evidence" value="ECO:0007669"/>
    <property type="project" value="InterPro"/>
</dbReference>
<evidence type="ECO:0000256" key="2">
    <source>
        <dbReference type="ARBA" id="ARBA00023231"/>
    </source>
</evidence>
<sequence length="273" mass="30581">MNEEQSAKFSQKLQDIAKAPKYRGAIFQIEADEKGLALVDVKEASLKVYLMIDPECDKILETRFFTYGGPLFTALADSFCRKIQMATVDDACKITAESLEEELRDTPDVRAIPEDAVEIKQMNTLISKILLVYPEKKATAIIVREKMERIKYRTQTAEGRAEADAEWNALTKVQKIEKIEAWLHQTVRGTLQGDGGDVQILDLTDDNRLQIRYQGACAGCGSAMGGTLFYIEDELKNNVYYNLIVEPEDPLANLPQNPDLPGLDDNNPPASLF</sequence>
<dbReference type="InterPro" id="IPR001075">
    <property type="entry name" value="NIF_FeS_clus_asmbl_NifU_C"/>
</dbReference>
<name>A0A380RVI5_FIBSU</name>
<dbReference type="EMBL" id="UHJL01000001">
    <property type="protein sequence ID" value="SUQ19305.1"/>
    <property type="molecule type" value="Genomic_DNA"/>
</dbReference>
<evidence type="ECO:0000259" key="5">
    <source>
        <dbReference type="Pfam" id="PF01592"/>
    </source>
</evidence>